<dbReference type="HOGENOM" id="CLU_068979_4_0_1"/>
<evidence type="ECO:0000259" key="3">
    <source>
        <dbReference type="Pfam" id="PF00857"/>
    </source>
</evidence>
<feature type="domain" description="Isochorismatase-like" evidence="3">
    <location>
        <begin position="50"/>
        <end position="138"/>
    </location>
</feature>
<evidence type="ECO:0000256" key="1">
    <source>
        <dbReference type="ARBA" id="ARBA00006336"/>
    </source>
</evidence>
<dbReference type="InterPro" id="IPR000868">
    <property type="entry name" value="Isochorismatase-like_dom"/>
</dbReference>
<reference evidence="4 5" key="1">
    <citation type="journal article" date="2014" name="BMC Genomics">
        <title>Genome sequencing of four Aureobasidium pullulans varieties: biotechnological potential, stress tolerance, and description of new species.</title>
        <authorList>
            <person name="Gostin Ar C."/>
            <person name="Ohm R.A."/>
            <person name="Kogej T."/>
            <person name="Sonjak S."/>
            <person name="Turk M."/>
            <person name="Zajc J."/>
            <person name="Zalar P."/>
            <person name="Grube M."/>
            <person name="Sun H."/>
            <person name="Han J."/>
            <person name="Sharma A."/>
            <person name="Chiniquy J."/>
            <person name="Ngan C.Y."/>
            <person name="Lipzen A."/>
            <person name="Barry K."/>
            <person name="Grigoriev I.V."/>
            <person name="Gunde-Cimerman N."/>
        </authorList>
    </citation>
    <scope>NUCLEOTIDE SEQUENCE [LARGE SCALE GENOMIC DNA]</scope>
    <source>
        <strain evidence="4 5">CBS 147.97</strain>
    </source>
</reference>
<organism evidence="4 5">
    <name type="scientific">Aureobasidium namibiae CBS 147.97</name>
    <dbReference type="NCBI Taxonomy" id="1043004"/>
    <lineage>
        <taxon>Eukaryota</taxon>
        <taxon>Fungi</taxon>
        <taxon>Dikarya</taxon>
        <taxon>Ascomycota</taxon>
        <taxon>Pezizomycotina</taxon>
        <taxon>Dothideomycetes</taxon>
        <taxon>Dothideomycetidae</taxon>
        <taxon>Dothideales</taxon>
        <taxon>Saccotheciaceae</taxon>
        <taxon>Aureobasidium</taxon>
    </lineage>
</organism>
<sequence length="152" mass="16461">VLVIHALINTTKSPFPTCKEATRYNTIMSAMESTDTTVEPAELLGDGKEGNLTYTRQAGHISALKSPGLMELLAEKGIKSLVLAGLSTSGCVLRTALQATDEEFVVTVIRDGCADAKEGLHDMLMENILNGRGYVVTAHCFQELFEETRSLQ</sequence>
<dbReference type="Gene3D" id="3.40.50.850">
    <property type="entry name" value="Isochorismatase-like"/>
    <property type="match status" value="1"/>
</dbReference>
<gene>
    <name evidence="4" type="ORF">M436DRAFT_58729</name>
</gene>
<comment type="similarity">
    <text evidence="1">Belongs to the isochorismatase family.</text>
</comment>
<dbReference type="InterPro" id="IPR036380">
    <property type="entry name" value="Isochorismatase-like_sf"/>
</dbReference>
<dbReference type="Proteomes" id="UP000027730">
    <property type="component" value="Unassembled WGS sequence"/>
</dbReference>
<dbReference type="InterPro" id="IPR050272">
    <property type="entry name" value="Isochorismatase-like_hydrls"/>
</dbReference>
<dbReference type="SUPFAM" id="SSF52499">
    <property type="entry name" value="Isochorismatase-like hydrolases"/>
    <property type="match status" value="1"/>
</dbReference>
<dbReference type="GO" id="GO:0016787">
    <property type="term" value="F:hydrolase activity"/>
    <property type="evidence" value="ECO:0007669"/>
    <property type="project" value="UniProtKB-KW"/>
</dbReference>
<dbReference type="PANTHER" id="PTHR43540:SF1">
    <property type="entry name" value="ISOCHORISMATASE HYDROLASE"/>
    <property type="match status" value="1"/>
</dbReference>
<evidence type="ECO:0000313" key="5">
    <source>
        <dbReference type="Proteomes" id="UP000027730"/>
    </source>
</evidence>
<protein>
    <submittedName>
        <fullName evidence="4">Isochorismatase hydrolase</fullName>
    </submittedName>
</protein>
<feature type="non-terminal residue" evidence="4">
    <location>
        <position position="1"/>
    </location>
</feature>
<keyword evidence="5" id="KW-1185">Reference proteome</keyword>
<accession>A0A074W611</accession>
<dbReference type="RefSeq" id="XP_013422456.1">
    <property type="nucleotide sequence ID" value="XM_013567002.1"/>
</dbReference>
<dbReference type="GeneID" id="25412710"/>
<evidence type="ECO:0000256" key="2">
    <source>
        <dbReference type="ARBA" id="ARBA00022801"/>
    </source>
</evidence>
<dbReference type="Pfam" id="PF00857">
    <property type="entry name" value="Isochorismatase"/>
    <property type="match status" value="1"/>
</dbReference>
<dbReference type="PANTHER" id="PTHR43540">
    <property type="entry name" value="PEROXYUREIDOACRYLATE/UREIDOACRYLATE AMIDOHYDROLASE-RELATED"/>
    <property type="match status" value="1"/>
</dbReference>
<keyword evidence="2 4" id="KW-0378">Hydrolase</keyword>
<dbReference type="OrthoDB" id="1739143at2759"/>
<dbReference type="EMBL" id="KL584732">
    <property type="protein sequence ID" value="KEQ68318.1"/>
    <property type="molecule type" value="Genomic_DNA"/>
</dbReference>
<dbReference type="AlphaFoldDB" id="A0A074W611"/>
<evidence type="ECO:0000313" key="4">
    <source>
        <dbReference type="EMBL" id="KEQ68318.1"/>
    </source>
</evidence>
<name>A0A074W611_9PEZI</name>
<proteinExistence type="inferred from homology"/>